<evidence type="ECO:0000313" key="1">
    <source>
        <dbReference type="EMBL" id="SDG13701.1"/>
    </source>
</evidence>
<keyword evidence="2" id="KW-1185">Reference proteome</keyword>
<protein>
    <submittedName>
        <fullName evidence="1">Uncharacterized protein</fullName>
    </submittedName>
</protein>
<dbReference type="EMBL" id="FNCS01000001">
    <property type="protein sequence ID" value="SDG13701.1"/>
    <property type="molecule type" value="Genomic_DNA"/>
</dbReference>
<proteinExistence type="predicted"/>
<dbReference type="STRING" id="440168.SAMN04487974_10195"/>
<dbReference type="Proteomes" id="UP000199495">
    <property type="component" value="Unassembled WGS sequence"/>
</dbReference>
<sequence length="319" mass="34938">MRIWTTIAIIGLLSVPIQTVWAQSILLHSVLQQSAADTLSILPLAPHQGGAEPLSANETHPNAKRLASQIALALTTYADGETEADIAGRLGFAGQHAVELAPLLYVPGTWSEGRIIYPQLGGLTDTRISVMVVTEQLVGTDTGLQAFVRTLDIRLVMSNGVWRFDRLASTGVTPVMPPTMLSAEALAVVNDPRIEMPDSARWDIFSGQISDKLLRLMARLADITPYGVVTLSEGHPYEVFGTDRQSDHTRGRAVDIYRIGENLVIDEQAQGTATYEVVRWLYDQPELSQVGSPWDIDGSDRRSFTDRVHLDHLHVAVTP</sequence>
<reference evidence="1 2" key="1">
    <citation type="submission" date="2016-10" db="EMBL/GenBank/DDBJ databases">
        <authorList>
            <person name="de Groot N.N."/>
        </authorList>
    </citation>
    <scope>NUCLEOTIDE SEQUENCE [LARGE SCALE GENOMIC DNA]</scope>
    <source>
        <strain evidence="1 2">CGMCC 1.10267</strain>
    </source>
</reference>
<dbReference type="AlphaFoldDB" id="A0A1G7RSC0"/>
<name>A0A1G7RSC0_9HYPH</name>
<gene>
    <name evidence="1" type="ORF">SAMN04487974_10195</name>
</gene>
<organism evidence="1 2">
    <name type="scientific">Pelagibacterium luteolum</name>
    <dbReference type="NCBI Taxonomy" id="440168"/>
    <lineage>
        <taxon>Bacteria</taxon>
        <taxon>Pseudomonadati</taxon>
        <taxon>Pseudomonadota</taxon>
        <taxon>Alphaproteobacteria</taxon>
        <taxon>Hyphomicrobiales</taxon>
        <taxon>Devosiaceae</taxon>
        <taxon>Pelagibacterium</taxon>
    </lineage>
</organism>
<accession>A0A1G7RSC0</accession>
<evidence type="ECO:0000313" key="2">
    <source>
        <dbReference type="Proteomes" id="UP000199495"/>
    </source>
</evidence>